<dbReference type="Proteomes" id="UP000268436">
    <property type="component" value="Unassembled WGS sequence"/>
</dbReference>
<name>A0A3Q9GEG3_MORCA</name>
<dbReference type="Proteomes" id="UP000280228">
    <property type="component" value="Chromosome"/>
</dbReference>
<evidence type="ECO:0000313" key="3">
    <source>
        <dbReference type="Proteomes" id="UP000268436"/>
    </source>
</evidence>
<protein>
    <submittedName>
        <fullName evidence="1">Uncharacterized protein</fullName>
    </submittedName>
</protein>
<dbReference type="EMBL" id="RYER01000011">
    <property type="protein sequence ID" value="RUO17295.1"/>
    <property type="molecule type" value="Genomic_DNA"/>
</dbReference>
<proteinExistence type="predicted"/>
<evidence type="ECO:0000313" key="4">
    <source>
        <dbReference type="Proteomes" id="UP000280228"/>
    </source>
</evidence>
<accession>A0A3Q9GEG3</accession>
<keyword evidence="3" id="KW-1185">Reference proteome</keyword>
<sequence length="40" mass="4602">MCGILYAKFIQCQAFFQAFFKLFSVNDDTPYPFDNTLISG</sequence>
<dbReference type="AlphaFoldDB" id="A0A3Q9GEG3"/>
<evidence type="ECO:0000313" key="2">
    <source>
        <dbReference type="EMBL" id="RUO17295.1"/>
    </source>
</evidence>
<gene>
    <name evidence="1" type="ORF">EJK53_0791</name>
    <name evidence="2" type="ORF">EJK54_0633</name>
</gene>
<evidence type="ECO:0000313" key="1">
    <source>
        <dbReference type="EMBL" id="AZQ93581.1"/>
    </source>
</evidence>
<dbReference type="EMBL" id="CP034662">
    <property type="protein sequence ID" value="AZQ93581.1"/>
    <property type="molecule type" value="Genomic_DNA"/>
</dbReference>
<organism evidence="1 4">
    <name type="scientific">Moraxella catarrhalis</name>
    <name type="common">Branhamella catarrhalis</name>
    <dbReference type="NCBI Taxonomy" id="480"/>
    <lineage>
        <taxon>Bacteria</taxon>
        <taxon>Pseudomonadati</taxon>
        <taxon>Pseudomonadota</taxon>
        <taxon>Gammaproteobacteria</taxon>
        <taxon>Moraxellales</taxon>
        <taxon>Moraxellaceae</taxon>
        <taxon>Moraxella</taxon>
    </lineage>
</organism>
<reference evidence="3 4" key="1">
    <citation type="submission" date="2018-12" db="EMBL/GenBank/DDBJ databases">
        <title>Persistence of Moraxella catarrhalis in Chronic Obstructive Pulmonary Disease and Regulation of the Hag/MID Adhesin.</title>
        <authorList>
            <person name="Murphy T."/>
            <person name="Zhao X."/>
            <person name="Vyas G."/>
            <person name="Aluvathingal J."/>
            <person name="Nadendla S."/>
            <person name="Tallon L."/>
            <person name="Tettelin H."/>
        </authorList>
    </citation>
    <scope>NUCLEOTIDE SEQUENCE [LARGE SCALE GENOMIC DNA]</scope>
    <source>
        <strain evidence="2 3">173P27B1</strain>
        <strain evidence="1 4">46P58B1</strain>
    </source>
</reference>